<reference evidence="1" key="1">
    <citation type="journal article" date="2020" name="mSystems">
        <title>Genome- and Community-Level Interaction Insights into Carbon Utilization and Element Cycling Functions of Hydrothermarchaeota in Hydrothermal Sediment.</title>
        <authorList>
            <person name="Zhou Z."/>
            <person name="Liu Y."/>
            <person name="Xu W."/>
            <person name="Pan J."/>
            <person name="Luo Z.H."/>
            <person name="Li M."/>
        </authorList>
    </citation>
    <scope>NUCLEOTIDE SEQUENCE [LARGE SCALE GENOMIC DNA]</scope>
    <source>
        <strain evidence="1">SpSt-695</strain>
    </source>
</reference>
<comment type="caution">
    <text evidence="1">The sequence shown here is derived from an EMBL/GenBank/DDBJ whole genome shotgun (WGS) entry which is preliminary data.</text>
</comment>
<sequence>MQAKKEYKVEVGIAELSIPYLNLFAVVRVNKIYSKTDRDPKGYTVVEPKEPIEHELKSNDCYFLFRKVLITAEEPFCVQVEVKITSGDFEIRKFFVVETEGG</sequence>
<evidence type="ECO:0000313" key="1">
    <source>
        <dbReference type="EMBL" id="HGK53688.1"/>
    </source>
</evidence>
<gene>
    <name evidence="1" type="ORF">ENU72_01530</name>
</gene>
<name>A0A7V3ZSP4_UNCW3</name>
<accession>A0A7V3ZSP4</accession>
<proteinExistence type="predicted"/>
<dbReference type="EMBL" id="DTDP01000069">
    <property type="protein sequence ID" value="HGK53688.1"/>
    <property type="molecule type" value="Genomic_DNA"/>
</dbReference>
<protein>
    <submittedName>
        <fullName evidence="1">Uncharacterized protein</fullName>
    </submittedName>
</protein>
<dbReference type="AlphaFoldDB" id="A0A7V3ZSP4"/>
<organism evidence="1">
    <name type="scientific">candidate division WOR-3 bacterium</name>
    <dbReference type="NCBI Taxonomy" id="2052148"/>
    <lineage>
        <taxon>Bacteria</taxon>
        <taxon>Bacteria division WOR-3</taxon>
    </lineage>
</organism>